<dbReference type="InterPro" id="IPR027266">
    <property type="entry name" value="TrmE/GcvT-like"/>
</dbReference>
<keyword evidence="8" id="KW-1185">Reference proteome</keyword>
<keyword evidence="2 7" id="KW-0560">Oxidoreductase</keyword>
<evidence type="ECO:0000313" key="8">
    <source>
        <dbReference type="Proteomes" id="UP000581135"/>
    </source>
</evidence>
<reference evidence="7 8" key="1">
    <citation type="submission" date="2020-08" db="EMBL/GenBank/DDBJ databases">
        <title>Genomic Encyclopedia of Type Strains, Phase III (KMG-III): the genomes of soil and plant-associated and newly described type strains.</title>
        <authorList>
            <person name="Whitman W."/>
        </authorList>
    </citation>
    <scope>NUCLEOTIDE SEQUENCE [LARGE SCALE GENOMIC DNA]</scope>
    <source>
        <strain evidence="7 8">CECT 8803</strain>
    </source>
</reference>
<dbReference type="NCBIfam" id="TIGR01372">
    <property type="entry name" value="soxA"/>
    <property type="match status" value="1"/>
</dbReference>
<dbReference type="Pfam" id="PF01571">
    <property type="entry name" value="GCV_T"/>
    <property type="match status" value="1"/>
</dbReference>
<dbReference type="InterPro" id="IPR029043">
    <property type="entry name" value="GcvT/YgfZ_C"/>
</dbReference>
<name>A0A839SQ98_9PROT</name>
<evidence type="ECO:0000313" key="7">
    <source>
        <dbReference type="EMBL" id="MBB3064398.1"/>
    </source>
</evidence>
<dbReference type="EMBL" id="JACHXA010000002">
    <property type="protein sequence ID" value="MBB3064398.1"/>
    <property type="molecule type" value="Genomic_DNA"/>
</dbReference>
<dbReference type="InterPro" id="IPR036188">
    <property type="entry name" value="FAD/NAD-bd_sf"/>
</dbReference>
<dbReference type="Pfam" id="PF13510">
    <property type="entry name" value="Fer2_4"/>
    <property type="match status" value="1"/>
</dbReference>
<comment type="caution">
    <text evidence="7">The sequence shown here is derived from an EMBL/GenBank/DDBJ whole genome shotgun (WGS) entry which is preliminary data.</text>
</comment>
<dbReference type="Pfam" id="PF17806">
    <property type="entry name" value="SO_alpha_A3"/>
    <property type="match status" value="1"/>
</dbReference>
<evidence type="ECO:0000259" key="5">
    <source>
        <dbReference type="Pfam" id="PF08669"/>
    </source>
</evidence>
<gene>
    <name evidence="7" type="ORF">FHR98_000670</name>
</gene>
<dbReference type="AlphaFoldDB" id="A0A839SQ98"/>
<dbReference type="InterPro" id="IPR028896">
    <property type="entry name" value="GcvT/YgfZ/DmdA"/>
</dbReference>
<dbReference type="Gene3D" id="3.50.50.60">
    <property type="entry name" value="FAD/NAD(P)-binding domain"/>
    <property type="match status" value="1"/>
</dbReference>
<sequence length="1002" mass="108763">MTDYRLRQGGRIDRSKSLSFTFDGQRYAGYAGDTLASALLANGVHFVGRSFKYHRPRGIVAAGAEEPNALIQLGHGARTEPNLRATQIELFDGLRAESQNRWPSLSFDVGALNNALSKFFPAGFYYKTFMWPAALWMKYEYVIRHAAGLGKSPTERDPDTYDKTNAHCDVLIVGAGPSGLAAALAAAKTGARVILCDEQAEMGGSLLNRHAEIDGKPGVDWAADSLKTLAQYPNLRLLPRTTAFAYWDHNFVSLCEKVTDHLADKPKHLPRQRLWKVRAKQVVLATGALERPLVFQDNDRPGIMLAGAAQTYLNRYAVKPGNRGIVFTNNDGGYEAAIDLADAGVAITVLDSRDMPEGANYHAAKTAGLDIRAGKVIVGTKGSKRVEKALIADLGSGGDRALGQVEELDVDFIASSGGWNPTVHLFCQSKGKLEWRDDIASFVPGEPMQKAQASVGAANGAFGLKDALAEGFAAGAKLAAASGLGKAAKPTKAPDAPNGNHLPLQPLWLVPSTEPLGRKGKHFTDFQNDVTAADLKLALREGYRSVEHVKRYTTTGMATDQGKIGNVNALGIVADVQGKTIPEIGVTTFRPPYTPTTFGIFMGRDADDLLDPARTTPMHSWHQRAGAQFEDVGQWKRAWYYPKDGEDLHAAVNREVAAVRRSLGVLDASTLGKIDIQGPDAAEFLNRIYTNAWKKLDIGKARYGLMLKEDGMVMDDGVTTRIGENRFLMTTTSGNAPQVMAHLEDYLQTEWTDLKVYLTSVTEQWATISVAGPNARKLMAELTSDIGLSPNALPFMGYTEGTVAGVPARVFRISFTGELSFEINVPASYGLAVWQAVMTAGEKYDITPYGTEAMHVLRAEKGYIIVGQETDGSVNPHDLGMDWVVAKNKEFVGKRSLTRADMSKPNRKQLVGILTDDPKTVLPEGSQIVEELLDKPPMTMVGHVTSSYWSPNLGHSIALAMVKGGLAKKGKKIYVPLLDGRVVSATITDTVFFDPEGERLRA</sequence>
<dbReference type="PANTHER" id="PTHR43757:SF2">
    <property type="entry name" value="AMINOMETHYLTRANSFERASE, MITOCHONDRIAL"/>
    <property type="match status" value="1"/>
</dbReference>
<comment type="similarity">
    <text evidence="1">Belongs to the GcvT family.</text>
</comment>
<organism evidence="7 8">
    <name type="scientific">Limibacillus halophilus</name>
    <dbReference type="NCBI Taxonomy" id="1579333"/>
    <lineage>
        <taxon>Bacteria</taxon>
        <taxon>Pseudomonadati</taxon>
        <taxon>Pseudomonadota</taxon>
        <taxon>Alphaproteobacteria</taxon>
        <taxon>Rhodospirillales</taxon>
        <taxon>Rhodovibrionaceae</taxon>
        <taxon>Limibacillus</taxon>
    </lineage>
</organism>
<evidence type="ECO:0000259" key="4">
    <source>
        <dbReference type="Pfam" id="PF07992"/>
    </source>
</evidence>
<dbReference type="GO" id="GO:0008115">
    <property type="term" value="F:sarcosine oxidase activity"/>
    <property type="evidence" value="ECO:0007669"/>
    <property type="project" value="UniProtKB-EC"/>
</dbReference>
<dbReference type="InterPro" id="IPR006277">
    <property type="entry name" value="Sarcosine_oxidase_asu"/>
</dbReference>
<protein>
    <submittedName>
        <fullName evidence="7">Sarcosine oxidase subunit alpha</fullName>
        <ecNumber evidence="7">1.5.3.1</ecNumber>
    </submittedName>
</protein>
<dbReference type="InterPro" id="IPR013977">
    <property type="entry name" value="GcvT_C"/>
</dbReference>
<dbReference type="InterPro" id="IPR042204">
    <property type="entry name" value="2Fe-2S-bd_N"/>
</dbReference>
<dbReference type="SUPFAM" id="SSF103025">
    <property type="entry name" value="Folate-binding domain"/>
    <property type="match status" value="1"/>
</dbReference>
<dbReference type="Pfam" id="PF07992">
    <property type="entry name" value="Pyr_redox_2"/>
    <property type="match status" value="1"/>
</dbReference>
<dbReference type="PANTHER" id="PTHR43757">
    <property type="entry name" value="AMINOMETHYLTRANSFERASE"/>
    <property type="match status" value="1"/>
</dbReference>
<dbReference type="InterPro" id="IPR006222">
    <property type="entry name" value="GCVT_N"/>
</dbReference>
<dbReference type="Proteomes" id="UP000581135">
    <property type="component" value="Unassembled WGS sequence"/>
</dbReference>
<dbReference type="Gene3D" id="1.10.10.1100">
    <property type="entry name" value="BFD-like [2Fe-2S]-binding domain"/>
    <property type="match status" value="1"/>
</dbReference>
<dbReference type="SUPFAM" id="SSF101790">
    <property type="entry name" value="Aminomethyltransferase beta-barrel domain"/>
    <property type="match status" value="1"/>
</dbReference>
<dbReference type="SUPFAM" id="SSF51905">
    <property type="entry name" value="FAD/NAD(P)-binding domain"/>
    <property type="match status" value="1"/>
</dbReference>
<evidence type="ECO:0000259" key="3">
    <source>
        <dbReference type="Pfam" id="PF01571"/>
    </source>
</evidence>
<dbReference type="Pfam" id="PF08669">
    <property type="entry name" value="GCV_T_C"/>
    <property type="match status" value="1"/>
</dbReference>
<feature type="domain" description="FAD/NAD(P)-binding" evidence="4">
    <location>
        <begin position="169"/>
        <end position="435"/>
    </location>
</feature>
<dbReference type="EC" id="1.5.3.1" evidence="7"/>
<dbReference type="InterPro" id="IPR023753">
    <property type="entry name" value="FAD/NAD-binding_dom"/>
</dbReference>
<dbReference type="Gene3D" id="3.30.1360.120">
    <property type="entry name" value="Probable tRNA modification gtpase trme, domain 1"/>
    <property type="match status" value="1"/>
</dbReference>
<accession>A0A839SQ98</accession>
<evidence type="ECO:0000256" key="1">
    <source>
        <dbReference type="ARBA" id="ARBA00008609"/>
    </source>
</evidence>
<feature type="domain" description="GCVT N-terminal" evidence="3">
    <location>
        <begin position="618"/>
        <end position="889"/>
    </location>
</feature>
<dbReference type="InterPro" id="IPR041854">
    <property type="entry name" value="BFD-like_2Fe2S-bd_dom_sf"/>
</dbReference>
<dbReference type="InterPro" id="IPR041117">
    <property type="entry name" value="SoxA_A3"/>
</dbReference>
<evidence type="ECO:0000256" key="2">
    <source>
        <dbReference type="ARBA" id="ARBA00023002"/>
    </source>
</evidence>
<proteinExistence type="inferred from homology"/>
<dbReference type="GO" id="GO:0046653">
    <property type="term" value="P:tetrahydrofolate metabolic process"/>
    <property type="evidence" value="ECO:0007669"/>
    <property type="project" value="InterPro"/>
</dbReference>
<dbReference type="RefSeq" id="WP_183415229.1">
    <property type="nucleotide sequence ID" value="NZ_JACHXA010000002.1"/>
</dbReference>
<dbReference type="Gene3D" id="3.10.20.440">
    <property type="entry name" value="2Fe-2S iron-sulphur cluster binding domain, sarcosine oxidase, alpha subunit, N-terminal domain"/>
    <property type="match status" value="1"/>
</dbReference>
<feature type="domain" description="Aminomethyltransferase C-terminal" evidence="5">
    <location>
        <begin position="908"/>
        <end position="994"/>
    </location>
</feature>
<dbReference type="PRINTS" id="PR00411">
    <property type="entry name" value="PNDRDTASEI"/>
</dbReference>
<evidence type="ECO:0000259" key="6">
    <source>
        <dbReference type="Pfam" id="PF17806"/>
    </source>
</evidence>
<dbReference type="PIRSF" id="PIRSF037980">
    <property type="entry name" value="SoxA"/>
    <property type="match status" value="1"/>
</dbReference>
<dbReference type="PRINTS" id="PR00368">
    <property type="entry name" value="FADPNR"/>
</dbReference>
<feature type="domain" description="SoxA A3" evidence="6">
    <location>
        <begin position="519"/>
        <end position="601"/>
    </location>
</feature>